<proteinExistence type="predicted"/>
<evidence type="ECO:0000313" key="5">
    <source>
        <dbReference type="EMBL" id="PIY19189.1"/>
    </source>
</evidence>
<comment type="caution">
    <text evidence="5">The sequence shown here is derived from an EMBL/GenBank/DDBJ whole genome shotgun (WGS) entry which is preliminary data.</text>
</comment>
<evidence type="ECO:0000313" key="6">
    <source>
        <dbReference type="Proteomes" id="UP000231028"/>
    </source>
</evidence>
<dbReference type="InterPro" id="IPR036388">
    <property type="entry name" value="WH-like_DNA-bd_sf"/>
</dbReference>
<keyword evidence="2" id="KW-0238">DNA-binding</keyword>
<dbReference type="SMART" id="SM00418">
    <property type="entry name" value="HTH_ARSR"/>
    <property type="match status" value="1"/>
</dbReference>
<dbReference type="PROSITE" id="PS50987">
    <property type="entry name" value="HTH_ARSR_2"/>
    <property type="match status" value="1"/>
</dbReference>
<dbReference type="GO" id="GO:0003677">
    <property type="term" value="F:DNA binding"/>
    <property type="evidence" value="ECO:0007669"/>
    <property type="project" value="UniProtKB-KW"/>
</dbReference>
<dbReference type="AlphaFoldDB" id="A0A2M7P1E4"/>
<dbReference type="Proteomes" id="UP000231028">
    <property type="component" value="Unassembled WGS sequence"/>
</dbReference>
<dbReference type="InterPro" id="IPR036390">
    <property type="entry name" value="WH_DNA-bd_sf"/>
</dbReference>
<dbReference type="SUPFAM" id="SSF46785">
    <property type="entry name" value="Winged helix' DNA-binding domain"/>
    <property type="match status" value="1"/>
</dbReference>
<dbReference type="InterPro" id="IPR051011">
    <property type="entry name" value="Metal_resp_trans_reg"/>
</dbReference>
<evidence type="ECO:0000256" key="3">
    <source>
        <dbReference type="ARBA" id="ARBA00023163"/>
    </source>
</evidence>
<dbReference type="InterPro" id="IPR011991">
    <property type="entry name" value="ArsR-like_HTH"/>
</dbReference>
<accession>A0A2M7P1E4</accession>
<dbReference type="Pfam" id="PF01022">
    <property type="entry name" value="HTH_5"/>
    <property type="match status" value="1"/>
</dbReference>
<dbReference type="PRINTS" id="PR00778">
    <property type="entry name" value="HTHARSR"/>
</dbReference>
<feature type="domain" description="HTH arsR-type" evidence="4">
    <location>
        <begin position="1"/>
        <end position="84"/>
    </location>
</feature>
<dbReference type="EMBL" id="PFKI01000203">
    <property type="protein sequence ID" value="PIY19189.1"/>
    <property type="molecule type" value="Genomic_DNA"/>
</dbReference>
<dbReference type="Gene3D" id="1.10.10.10">
    <property type="entry name" value="Winged helix-like DNA-binding domain superfamily/Winged helix DNA-binding domain"/>
    <property type="match status" value="1"/>
</dbReference>
<dbReference type="PANTHER" id="PTHR43132">
    <property type="entry name" value="ARSENICAL RESISTANCE OPERON REPRESSOR ARSR-RELATED"/>
    <property type="match status" value="1"/>
</dbReference>
<protein>
    <submittedName>
        <fullName evidence="5">Transcriptional regulator</fullName>
    </submittedName>
</protein>
<dbReference type="PANTHER" id="PTHR43132:SF2">
    <property type="entry name" value="ARSENICAL RESISTANCE OPERON REPRESSOR ARSR-RELATED"/>
    <property type="match status" value="1"/>
</dbReference>
<dbReference type="InterPro" id="IPR001845">
    <property type="entry name" value="HTH_ArsR_DNA-bd_dom"/>
</dbReference>
<keyword evidence="3" id="KW-0804">Transcription</keyword>
<reference evidence="6" key="1">
    <citation type="submission" date="2017-09" db="EMBL/GenBank/DDBJ databases">
        <title>Depth-based differentiation of microbial function through sediment-hosted aquifers and enrichment of novel symbionts in the deep terrestrial subsurface.</title>
        <authorList>
            <person name="Probst A.J."/>
            <person name="Ladd B."/>
            <person name="Jarett J.K."/>
            <person name="Geller-Mcgrath D.E."/>
            <person name="Sieber C.M.K."/>
            <person name="Emerson J.B."/>
            <person name="Anantharaman K."/>
            <person name="Thomas B.C."/>
            <person name="Malmstrom R."/>
            <person name="Stieglmeier M."/>
            <person name="Klingl A."/>
            <person name="Woyke T."/>
            <person name="Ryan C.M."/>
            <person name="Banfield J.F."/>
        </authorList>
    </citation>
    <scope>NUCLEOTIDE SEQUENCE [LARGE SCALE GENOMIC DNA]</scope>
</reference>
<evidence type="ECO:0000259" key="4">
    <source>
        <dbReference type="PROSITE" id="PS50987"/>
    </source>
</evidence>
<keyword evidence="1" id="KW-0805">Transcription regulation</keyword>
<sequence length="97" mass="11240">MCQVFTSPKRLEILNLLKDKELSVNELADLADIPQSNLSQHLTIMREKGMVNTRREGTTIYYSMVNPKIIQAFDIIREILLEKLAQTEKLSKKLHEI</sequence>
<dbReference type="CDD" id="cd00090">
    <property type="entry name" value="HTH_ARSR"/>
    <property type="match status" value="1"/>
</dbReference>
<dbReference type="GO" id="GO:0003700">
    <property type="term" value="F:DNA-binding transcription factor activity"/>
    <property type="evidence" value="ECO:0007669"/>
    <property type="project" value="InterPro"/>
</dbReference>
<organism evidence="5 6">
    <name type="scientific">Candidatus Desantisbacteria bacterium CG_4_10_14_3_um_filter_40_18</name>
    <dbReference type="NCBI Taxonomy" id="1974544"/>
    <lineage>
        <taxon>Bacteria</taxon>
        <taxon>Candidatus Desantisiibacteriota</taxon>
    </lineage>
</organism>
<gene>
    <name evidence="5" type="ORF">COZ13_06645</name>
</gene>
<evidence type="ECO:0000256" key="2">
    <source>
        <dbReference type="ARBA" id="ARBA00023125"/>
    </source>
</evidence>
<dbReference type="NCBIfam" id="NF033788">
    <property type="entry name" value="HTH_metalloreg"/>
    <property type="match status" value="1"/>
</dbReference>
<evidence type="ECO:0000256" key="1">
    <source>
        <dbReference type="ARBA" id="ARBA00023015"/>
    </source>
</evidence>
<name>A0A2M7P1E4_9BACT</name>